<dbReference type="Proteomes" id="UP000639772">
    <property type="component" value="Unassembled WGS sequence"/>
</dbReference>
<accession>A0A835P2U4</accession>
<evidence type="ECO:0000313" key="5">
    <source>
        <dbReference type="Proteomes" id="UP000639772"/>
    </source>
</evidence>
<name>A0A835P2U4_VANPL</name>
<dbReference type="Proteomes" id="UP000636800">
    <property type="component" value="Unassembled WGS sequence"/>
</dbReference>
<reference evidence="4 5" key="1">
    <citation type="journal article" date="2020" name="Nat. Food">
        <title>A phased Vanilla planifolia genome enables genetic improvement of flavour and production.</title>
        <authorList>
            <person name="Hasing T."/>
            <person name="Tang H."/>
            <person name="Brym M."/>
            <person name="Khazi F."/>
            <person name="Huang T."/>
            <person name="Chambers A.H."/>
        </authorList>
    </citation>
    <scope>NUCLEOTIDE SEQUENCE [LARGE SCALE GENOMIC DNA]</scope>
    <source>
        <tissue evidence="2">Leaf</tissue>
    </source>
</reference>
<evidence type="ECO:0000256" key="1">
    <source>
        <dbReference type="SAM" id="MobiDB-lite"/>
    </source>
</evidence>
<dbReference type="EMBL" id="JADCNM010000648">
    <property type="protein sequence ID" value="KAG0445805.1"/>
    <property type="molecule type" value="Genomic_DNA"/>
</dbReference>
<gene>
    <name evidence="3" type="ORF">HPP92_029141</name>
    <name evidence="2" type="ORF">HPP92_029152</name>
</gene>
<sequence>MSSATSTSHPEISCFTFNFSFLHPHLAHREAFIGKCSLRDPDDQRQSTGVRHSPGGESLVGDVSSSGGELSSPYFGAYLQVDAMELEIELFCSQEWAGRVSTEVGERGAVLIVRVCMGGFAR</sequence>
<organism evidence="2 5">
    <name type="scientific">Vanilla planifolia</name>
    <name type="common">Vanilla</name>
    <dbReference type="NCBI Taxonomy" id="51239"/>
    <lineage>
        <taxon>Eukaryota</taxon>
        <taxon>Viridiplantae</taxon>
        <taxon>Streptophyta</taxon>
        <taxon>Embryophyta</taxon>
        <taxon>Tracheophyta</taxon>
        <taxon>Spermatophyta</taxon>
        <taxon>Magnoliopsida</taxon>
        <taxon>Liliopsida</taxon>
        <taxon>Asparagales</taxon>
        <taxon>Orchidaceae</taxon>
        <taxon>Vanilloideae</taxon>
        <taxon>Vanilleae</taxon>
        <taxon>Vanilla</taxon>
    </lineage>
</organism>
<feature type="region of interest" description="Disordered" evidence="1">
    <location>
        <begin position="40"/>
        <end position="69"/>
    </location>
</feature>
<protein>
    <submittedName>
        <fullName evidence="2">Uncharacterized protein</fullName>
    </submittedName>
</protein>
<proteinExistence type="predicted"/>
<comment type="caution">
    <text evidence="2">The sequence shown here is derived from an EMBL/GenBank/DDBJ whole genome shotgun (WGS) entry which is preliminary data.</text>
</comment>
<dbReference type="EMBL" id="JADCNL010000647">
    <property type="protein sequence ID" value="KAG0445830.1"/>
    <property type="molecule type" value="Genomic_DNA"/>
</dbReference>
<dbReference type="AlphaFoldDB" id="A0A835P2U4"/>
<evidence type="ECO:0000313" key="3">
    <source>
        <dbReference type="EMBL" id="KAG0445830.1"/>
    </source>
</evidence>
<evidence type="ECO:0000313" key="2">
    <source>
        <dbReference type="EMBL" id="KAG0445805.1"/>
    </source>
</evidence>
<keyword evidence="4" id="KW-1185">Reference proteome</keyword>
<evidence type="ECO:0000313" key="4">
    <source>
        <dbReference type="Proteomes" id="UP000636800"/>
    </source>
</evidence>